<keyword evidence="1" id="KW-1133">Transmembrane helix</keyword>
<feature type="domain" description="GGDEF" evidence="3">
    <location>
        <begin position="437"/>
        <end position="569"/>
    </location>
</feature>
<dbReference type="Pfam" id="PF00563">
    <property type="entry name" value="EAL"/>
    <property type="match status" value="1"/>
</dbReference>
<dbReference type="InterPro" id="IPR000160">
    <property type="entry name" value="GGDEF_dom"/>
</dbReference>
<dbReference type="Gene3D" id="6.10.340.10">
    <property type="match status" value="1"/>
</dbReference>
<feature type="transmembrane region" description="Helical" evidence="1">
    <location>
        <begin position="12"/>
        <end position="31"/>
    </location>
</feature>
<dbReference type="InterPro" id="IPR029787">
    <property type="entry name" value="Nucleotide_cyclase"/>
</dbReference>
<evidence type="ECO:0000259" key="2">
    <source>
        <dbReference type="PROSITE" id="PS50883"/>
    </source>
</evidence>
<dbReference type="InterPro" id="IPR035919">
    <property type="entry name" value="EAL_sf"/>
</dbReference>
<evidence type="ECO:0000313" key="4">
    <source>
        <dbReference type="EMBL" id="VAW95156.1"/>
    </source>
</evidence>
<dbReference type="PROSITE" id="PS50883">
    <property type="entry name" value="EAL"/>
    <property type="match status" value="1"/>
</dbReference>
<sequence>MQTFTIKSFRTRYLLVAIITIASTFIFISFIENYISTSSKAGLKNIEQRLSVAQLNTRLHTHTQTSVRLLNLYLFSPTRNYRTEFFKQLEASQKIANLLQQNSWVHTQQLEPKIEQLKKLLDKLLDRSNKLMKIRLDGEKMYPAMRLANGSMRKNNTNIITLLNAALLELQTEHKSNNKTHTGIMDLRDKWRRTINAYRLYLINRLSSLSESRLPDQSSDVRLFQDAFIKKATTLKKIININHTGIETTHALTQIISYANSWLTGFNEVDKINMTNAWRGDIPIILNDIYPLFDQVYSMINTIGEKINIASILDVRKQHQASYDISFTLWGIEILLIALITIGYFILDHSLLKPLSKLSSTLRKNIDLDIDILLPDSQTKEIDDFVKAYQHMQSQIHLRQEKLEHIAMHDDLTNLPNRALLIDRMTLAISNSQRFKTNFGVIILDLDRFKEVNDTLGHLVGDNILQQVAERLSALLRDTDTVARLGGDEFSILLSNIDEKTISDIANKISNVIEEVYNVQEHNLYLGASLGISIYPQHGLTTEVLLKHADVAMYMAKRSDIDYVIYKPENDEHNIKQLSLLSDLRQAIDLNQLRLVYQPIYTTSTNIIIGYEALIRWQHPQYGLLMPDNFIQLAEQTGLIKKITLWVIGTALKNFSSWPVNHSDAYISINVTAWDLQDQLFFTHIKKSLKTFNVKPESLMLELSERSMMTDSTRIEISLNNLKTLGIRISIDDFGTGFSSLSILKQLPVSILKIDKSFVQKMSTIKNDTLIVHSIIDLAHNLELKVIAEGVEDTKSRNLLKDFNCDYCQGYLFSTPLDEEQLLSLIDVINSTGNTRTL</sequence>
<evidence type="ECO:0000259" key="3">
    <source>
        <dbReference type="PROSITE" id="PS50887"/>
    </source>
</evidence>
<feature type="transmembrane region" description="Helical" evidence="1">
    <location>
        <begin position="327"/>
        <end position="347"/>
    </location>
</feature>
<proteinExistence type="predicted"/>
<accession>A0A3B1AR14</accession>
<dbReference type="Gene3D" id="3.20.20.450">
    <property type="entry name" value="EAL domain"/>
    <property type="match status" value="1"/>
</dbReference>
<dbReference type="PANTHER" id="PTHR33121">
    <property type="entry name" value="CYCLIC DI-GMP PHOSPHODIESTERASE PDEF"/>
    <property type="match status" value="1"/>
</dbReference>
<dbReference type="CDD" id="cd01949">
    <property type="entry name" value="GGDEF"/>
    <property type="match status" value="1"/>
</dbReference>
<gene>
    <name evidence="4" type="ORF">MNBD_GAMMA23-475</name>
</gene>
<dbReference type="PANTHER" id="PTHR33121:SF70">
    <property type="entry name" value="SIGNALING PROTEIN YKOW"/>
    <property type="match status" value="1"/>
</dbReference>
<keyword evidence="1" id="KW-0472">Membrane</keyword>
<dbReference type="FunFam" id="3.30.70.270:FF:000001">
    <property type="entry name" value="Diguanylate cyclase domain protein"/>
    <property type="match status" value="1"/>
</dbReference>
<dbReference type="PROSITE" id="PS50887">
    <property type="entry name" value="GGDEF"/>
    <property type="match status" value="1"/>
</dbReference>
<dbReference type="EMBL" id="UOFT01000042">
    <property type="protein sequence ID" value="VAW95156.1"/>
    <property type="molecule type" value="Genomic_DNA"/>
</dbReference>
<protein>
    <submittedName>
        <fullName evidence="4">Diguanylate cyclase/phosphodiesterase (GGDEF &amp; EAL domains) with PAS/PAC sensor(S)</fullName>
    </submittedName>
</protein>
<feature type="domain" description="EAL" evidence="2">
    <location>
        <begin position="577"/>
        <end position="830"/>
    </location>
</feature>
<organism evidence="4">
    <name type="scientific">hydrothermal vent metagenome</name>
    <dbReference type="NCBI Taxonomy" id="652676"/>
    <lineage>
        <taxon>unclassified sequences</taxon>
        <taxon>metagenomes</taxon>
        <taxon>ecological metagenomes</taxon>
    </lineage>
</organism>
<dbReference type="CDD" id="cd01948">
    <property type="entry name" value="EAL"/>
    <property type="match status" value="1"/>
</dbReference>
<evidence type="ECO:0000256" key="1">
    <source>
        <dbReference type="SAM" id="Phobius"/>
    </source>
</evidence>
<dbReference type="SUPFAM" id="SSF55073">
    <property type="entry name" value="Nucleotide cyclase"/>
    <property type="match status" value="1"/>
</dbReference>
<dbReference type="AlphaFoldDB" id="A0A3B1AR14"/>
<name>A0A3B1AR14_9ZZZZ</name>
<dbReference type="Gene3D" id="3.30.70.270">
    <property type="match status" value="1"/>
</dbReference>
<dbReference type="InterPro" id="IPR050706">
    <property type="entry name" value="Cyclic-di-GMP_PDE-like"/>
</dbReference>
<reference evidence="4" key="1">
    <citation type="submission" date="2018-06" db="EMBL/GenBank/DDBJ databases">
        <authorList>
            <person name="Zhirakovskaya E."/>
        </authorList>
    </citation>
    <scope>NUCLEOTIDE SEQUENCE</scope>
</reference>
<dbReference type="NCBIfam" id="TIGR00254">
    <property type="entry name" value="GGDEF"/>
    <property type="match status" value="1"/>
</dbReference>
<dbReference type="GO" id="GO:0071111">
    <property type="term" value="F:cyclic-guanylate-specific phosphodiesterase activity"/>
    <property type="evidence" value="ECO:0007669"/>
    <property type="project" value="InterPro"/>
</dbReference>
<dbReference type="SMART" id="SM00267">
    <property type="entry name" value="GGDEF"/>
    <property type="match status" value="1"/>
</dbReference>
<dbReference type="InterPro" id="IPR001633">
    <property type="entry name" value="EAL_dom"/>
</dbReference>
<dbReference type="Pfam" id="PF00990">
    <property type="entry name" value="GGDEF"/>
    <property type="match status" value="1"/>
</dbReference>
<dbReference type="SUPFAM" id="SSF141868">
    <property type="entry name" value="EAL domain-like"/>
    <property type="match status" value="1"/>
</dbReference>
<keyword evidence="1" id="KW-0812">Transmembrane</keyword>
<dbReference type="InterPro" id="IPR043128">
    <property type="entry name" value="Rev_trsase/Diguanyl_cyclase"/>
</dbReference>
<dbReference type="SMART" id="SM00052">
    <property type="entry name" value="EAL"/>
    <property type="match status" value="1"/>
</dbReference>